<dbReference type="CDD" id="cd06503">
    <property type="entry name" value="ATP-synt_Fo_b"/>
    <property type="match status" value="1"/>
</dbReference>
<keyword evidence="8" id="KW-0375">Hydrogen ion transport</keyword>
<sequence>MPQFDLHFLTPLTFWSMVSFTILMVILYKYALPAITGILDARQEKIKGDIDQAEKLREDADKILAEYQGKLRYAFQKSEEVVNDAVKKAEEIHQKKIEETQAAKEKILSDARKTIEFEKEKALIEIRTHVVSLTIAATEKLTRKTLTAADSTRLAEESIEDVIKTMG</sequence>
<dbReference type="PANTHER" id="PTHR33445:SF1">
    <property type="entry name" value="ATP SYNTHASE SUBUNIT B"/>
    <property type="match status" value="1"/>
</dbReference>
<organism evidence="16">
    <name type="scientific">marine sediment metagenome</name>
    <dbReference type="NCBI Taxonomy" id="412755"/>
    <lineage>
        <taxon>unclassified sequences</taxon>
        <taxon>metagenomes</taxon>
        <taxon>ecological metagenomes</taxon>
    </lineage>
</organism>
<name>A0A0F9HS75_9ZZZZ</name>
<reference evidence="16" key="1">
    <citation type="journal article" date="2015" name="Nature">
        <title>Complex archaea that bridge the gap between prokaryotes and eukaryotes.</title>
        <authorList>
            <person name="Spang A."/>
            <person name="Saw J.H."/>
            <person name="Jorgensen S.L."/>
            <person name="Zaremba-Niedzwiedzka K."/>
            <person name="Martijn J."/>
            <person name="Lind A.E."/>
            <person name="van Eijk R."/>
            <person name="Schleper C."/>
            <person name="Guy L."/>
            <person name="Ettema T.J."/>
        </authorList>
    </citation>
    <scope>NUCLEOTIDE SEQUENCE</scope>
</reference>
<keyword evidence="7 15" id="KW-0812">Transmembrane</keyword>
<evidence type="ECO:0000256" key="15">
    <source>
        <dbReference type="SAM" id="Phobius"/>
    </source>
</evidence>
<dbReference type="GO" id="GO:0046961">
    <property type="term" value="F:proton-transporting ATPase activity, rotational mechanism"/>
    <property type="evidence" value="ECO:0007669"/>
    <property type="project" value="TreeGrafter"/>
</dbReference>
<keyword evidence="6" id="KW-0138">CF(0)</keyword>
<evidence type="ECO:0000256" key="7">
    <source>
        <dbReference type="ARBA" id="ARBA00022692"/>
    </source>
</evidence>
<dbReference type="Pfam" id="PF00430">
    <property type="entry name" value="ATP-synt_B"/>
    <property type="match status" value="1"/>
</dbReference>
<dbReference type="PANTHER" id="PTHR33445">
    <property type="entry name" value="ATP SYNTHASE SUBUNIT B', CHLOROPLASTIC"/>
    <property type="match status" value="1"/>
</dbReference>
<keyword evidence="11 15" id="KW-0472">Membrane</keyword>
<evidence type="ECO:0000256" key="9">
    <source>
        <dbReference type="ARBA" id="ARBA00022989"/>
    </source>
</evidence>
<comment type="subcellular location">
    <subcellularLocation>
        <location evidence="2">Endomembrane system</location>
    </subcellularLocation>
    <subcellularLocation>
        <location evidence="1">Membrane</location>
        <topology evidence="1">Single-pass membrane protein</topology>
    </subcellularLocation>
</comment>
<evidence type="ECO:0000256" key="10">
    <source>
        <dbReference type="ARBA" id="ARBA00023065"/>
    </source>
</evidence>
<dbReference type="HAMAP" id="MF_01398">
    <property type="entry name" value="ATP_synth_b_bprime"/>
    <property type="match status" value="1"/>
</dbReference>
<evidence type="ECO:0000313" key="16">
    <source>
        <dbReference type="EMBL" id="KKM17907.1"/>
    </source>
</evidence>
<evidence type="ECO:0000256" key="6">
    <source>
        <dbReference type="ARBA" id="ARBA00022547"/>
    </source>
</evidence>
<dbReference type="AlphaFoldDB" id="A0A0F9HS75"/>
<evidence type="ECO:0000256" key="3">
    <source>
        <dbReference type="ARBA" id="ARBA00005513"/>
    </source>
</evidence>
<feature type="coiled-coil region" evidence="14">
    <location>
        <begin position="50"/>
        <end position="106"/>
    </location>
</feature>
<comment type="caution">
    <text evidence="16">The sequence shown here is derived from an EMBL/GenBank/DDBJ whole genome shotgun (WGS) entry which is preliminary data.</text>
</comment>
<dbReference type="GO" id="GO:0012505">
    <property type="term" value="C:endomembrane system"/>
    <property type="evidence" value="ECO:0007669"/>
    <property type="project" value="UniProtKB-SubCell"/>
</dbReference>
<dbReference type="NCBIfam" id="TIGR01144">
    <property type="entry name" value="ATP_synt_b"/>
    <property type="match status" value="1"/>
</dbReference>
<dbReference type="InterPro" id="IPR005864">
    <property type="entry name" value="ATP_synth_F0_bsu_bac"/>
</dbReference>
<keyword evidence="12" id="KW-0066">ATP synthesis</keyword>
<protein>
    <submittedName>
        <fullName evidence="16">Uncharacterized protein</fullName>
    </submittedName>
</protein>
<evidence type="ECO:0000256" key="8">
    <source>
        <dbReference type="ARBA" id="ARBA00022781"/>
    </source>
</evidence>
<evidence type="ECO:0000256" key="13">
    <source>
        <dbReference type="ARBA" id="ARBA00025198"/>
    </source>
</evidence>
<evidence type="ECO:0000256" key="1">
    <source>
        <dbReference type="ARBA" id="ARBA00004167"/>
    </source>
</evidence>
<evidence type="ECO:0000256" key="11">
    <source>
        <dbReference type="ARBA" id="ARBA00023136"/>
    </source>
</evidence>
<evidence type="ECO:0000256" key="4">
    <source>
        <dbReference type="ARBA" id="ARBA00022448"/>
    </source>
</evidence>
<evidence type="ECO:0000256" key="14">
    <source>
        <dbReference type="SAM" id="Coils"/>
    </source>
</evidence>
<dbReference type="InterPro" id="IPR050059">
    <property type="entry name" value="ATP_synthase_B_chain"/>
</dbReference>
<evidence type="ECO:0000256" key="2">
    <source>
        <dbReference type="ARBA" id="ARBA00004308"/>
    </source>
</evidence>
<comment type="function">
    <text evidence="13">F(1)F(0) ATP synthase produces ATP from ADP in the presence of a proton or sodium gradient. F-type ATPases consist of two structural domains, F(1) containing the extramembraneous catalytic core and F(0) containing the membrane proton channel, linked together by a central stalk and a peripheral stalk. During catalysis, ATP synthesis in the catalytic domain of F(1) is coupled via a rotary mechanism of the central stalk subunits to proton translocation.</text>
</comment>
<keyword evidence="9 15" id="KW-1133">Transmembrane helix</keyword>
<gene>
    <name evidence="16" type="ORF">LCGC14_1671030</name>
</gene>
<feature type="transmembrane region" description="Helical" evidence="15">
    <location>
        <begin position="12"/>
        <end position="32"/>
    </location>
</feature>
<evidence type="ECO:0000256" key="5">
    <source>
        <dbReference type="ARBA" id="ARBA00022475"/>
    </source>
</evidence>
<dbReference type="EMBL" id="LAZR01014342">
    <property type="protein sequence ID" value="KKM17907.1"/>
    <property type="molecule type" value="Genomic_DNA"/>
</dbReference>
<dbReference type="GO" id="GO:0045259">
    <property type="term" value="C:proton-transporting ATP synthase complex"/>
    <property type="evidence" value="ECO:0007669"/>
    <property type="project" value="UniProtKB-KW"/>
</dbReference>
<keyword evidence="14" id="KW-0175">Coiled coil</keyword>
<proteinExistence type="inferred from homology"/>
<comment type="similarity">
    <text evidence="3">Belongs to the ATPase B chain family.</text>
</comment>
<dbReference type="InterPro" id="IPR002146">
    <property type="entry name" value="ATP_synth_b/b'su_bac/chlpt"/>
</dbReference>
<accession>A0A0F9HS75</accession>
<evidence type="ECO:0000256" key="12">
    <source>
        <dbReference type="ARBA" id="ARBA00023310"/>
    </source>
</evidence>
<keyword evidence="4" id="KW-0813">Transport</keyword>
<dbReference type="GO" id="GO:0015986">
    <property type="term" value="P:proton motive force-driven ATP synthesis"/>
    <property type="evidence" value="ECO:0007669"/>
    <property type="project" value="InterPro"/>
</dbReference>
<keyword evidence="5" id="KW-1003">Cell membrane</keyword>
<keyword evidence="10" id="KW-0406">Ion transport</keyword>